<accession>A0A372LHG9</accession>
<dbReference type="Pfam" id="PF14122">
    <property type="entry name" value="YokU"/>
    <property type="match status" value="1"/>
</dbReference>
<organism evidence="1 2">
    <name type="scientific">Peribacillus glennii</name>
    <dbReference type="NCBI Taxonomy" id="2303991"/>
    <lineage>
        <taxon>Bacteria</taxon>
        <taxon>Bacillati</taxon>
        <taxon>Bacillota</taxon>
        <taxon>Bacilli</taxon>
        <taxon>Bacillales</taxon>
        <taxon>Bacillaceae</taxon>
        <taxon>Peribacillus</taxon>
    </lineage>
</organism>
<name>A0A372LHG9_9BACI</name>
<proteinExistence type="predicted"/>
<dbReference type="NCBIfam" id="TIGR03829">
    <property type="entry name" value="YokU_near_AblA"/>
    <property type="match status" value="1"/>
</dbReference>
<dbReference type="OrthoDB" id="2666319at2"/>
<evidence type="ECO:0000313" key="1">
    <source>
        <dbReference type="EMBL" id="RFU65434.1"/>
    </source>
</evidence>
<dbReference type="NCBIfam" id="TIGR03831">
    <property type="entry name" value="YgiT_finger"/>
    <property type="match status" value="1"/>
</dbReference>
<dbReference type="AlphaFoldDB" id="A0A372LHG9"/>
<dbReference type="CDD" id="cd12870">
    <property type="entry name" value="MqsA"/>
    <property type="match status" value="1"/>
</dbReference>
<dbReference type="RefSeq" id="WP_117321609.1">
    <property type="nucleotide sequence ID" value="NZ_QVTD01000003.1"/>
</dbReference>
<evidence type="ECO:0000313" key="2">
    <source>
        <dbReference type="Proteomes" id="UP000262939"/>
    </source>
</evidence>
<reference evidence="1 2" key="1">
    <citation type="submission" date="2018-08" db="EMBL/GenBank/DDBJ databases">
        <title>Bacillus chawlae sp. nov., Bacillus glennii sp. nov., and Bacillus saganii sp. nov. Isolated from the Vehicle Assembly Building at Kennedy Space Center where the Viking Spacecraft were Assembled.</title>
        <authorList>
            <person name="Seuylemezian A."/>
            <person name="Vaishampayan P."/>
        </authorList>
    </citation>
    <scope>NUCLEOTIDE SEQUENCE [LARGE SCALE GENOMIC DNA]</scope>
    <source>
        <strain evidence="1 2">V44-8</strain>
    </source>
</reference>
<gene>
    <name evidence="1" type="ORF">D0466_05955</name>
</gene>
<dbReference type="InterPro" id="IPR022451">
    <property type="entry name" value="CHP03829_YokU"/>
</dbReference>
<comment type="caution">
    <text evidence="1">The sequence shown here is derived from an EMBL/GenBank/DDBJ whole genome shotgun (WGS) entry which is preliminary data.</text>
</comment>
<dbReference type="Proteomes" id="UP000262939">
    <property type="component" value="Unassembled WGS sequence"/>
</dbReference>
<keyword evidence="2" id="KW-1185">Reference proteome</keyword>
<dbReference type="InterPro" id="IPR022453">
    <property type="entry name" value="Znf_MqsA-type"/>
</dbReference>
<protein>
    <submittedName>
        <fullName evidence="1">YokU family protein</fullName>
    </submittedName>
</protein>
<dbReference type="EMBL" id="QVTD01000003">
    <property type="protein sequence ID" value="RFU65434.1"/>
    <property type="molecule type" value="Genomic_DNA"/>
</dbReference>
<sequence length="92" mass="10550">MEICPWCNEGTLSDTLDTVYWELPDGTKAIEITDTPTKLCGSCKAKFQSDETVKEIEDQLFLINTGKLGKSTSFEELMKIERLLKRNYFDFS</sequence>